<protein>
    <submittedName>
        <fullName evidence="1">Uncharacterized protein</fullName>
    </submittedName>
</protein>
<name>S7QBV6_GLOTA</name>
<proteinExistence type="predicted"/>
<dbReference type="HOGENOM" id="CLU_554379_0_0_1"/>
<dbReference type="GeneID" id="19300625"/>
<accession>S7QBV6</accession>
<sequence>METISSPELSVKLEIINDDRRVNQVCAPLLGDVLTDHAFSTASTQQAPAFSSTLEHVYQSKNSQAENAVGRTAMKRGEHLTLEAGMKTGVTTGGRTDTVGVSEAGNVIKEGPVRPNRVWSVRYRRRSPHRFGPLQSCVESYLELIIRAARLLRITTLVRQEAHNPSGVRRQPITLERPLGSHKSVRKAHLLHVKDSNESTKCNKGAVAKGLRQFFFIGGVGWQRRNRLKGWAIMGNARRIPHTGVVPSRHWRGCVWCRVRRLFMPKECRIGASDVMRPGVLRGGIFQHLLQAFILFRTRRPQRRGDEGIATTTVCEEGDGDLGTSSAAYHLPPPTLLRRRAGSLSQGGRYGVFRGAQTLRVAYFRVTSQTTDVPSTSRTAGKALLGRIGGAWADVSWSLRTVADAGADLKGTMEEVDSATDRELARFYMPEETRQSFSRSLLQASACFKPLQSDLEATPAPWRSTRPVRMSRSRRRTPVHRRLLGTRLVACC</sequence>
<dbReference type="EMBL" id="KB469299">
    <property type="protein sequence ID" value="EPQ56827.1"/>
    <property type="molecule type" value="Genomic_DNA"/>
</dbReference>
<dbReference type="KEGG" id="gtr:GLOTRDRAFT_120313"/>
<reference evidence="1 2" key="1">
    <citation type="journal article" date="2012" name="Science">
        <title>The Paleozoic origin of enzymatic lignin decomposition reconstructed from 31 fungal genomes.</title>
        <authorList>
            <person name="Floudas D."/>
            <person name="Binder M."/>
            <person name="Riley R."/>
            <person name="Barry K."/>
            <person name="Blanchette R.A."/>
            <person name="Henrissat B."/>
            <person name="Martinez A.T."/>
            <person name="Otillar R."/>
            <person name="Spatafora J.W."/>
            <person name="Yadav J.S."/>
            <person name="Aerts A."/>
            <person name="Benoit I."/>
            <person name="Boyd A."/>
            <person name="Carlson A."/>
            <person name="Copeland A."/>
            <person name="Coutinho P.M."/>
            <person name="de Vries R.P."/>
            <person name="Ferreira P."/>
            <person name="Findley K."/>
            <person name="Foster B."/>
            <person name="Gaskell J."/>
            <person name="Glotzer D."/>
            <person name="Gorecki P."/>
            <person name="Heitman J."/>
            <person name="Hesse C."/>
            <person name="Hori C."/>
            <person name="Igarashi K."/>
            <person name="Jurgens J.A."/>
            <person name="Kallen N."/>
            <person name="Kersten P."/>
            <person name="Kohler A."/>
            <person name="Kuees U."/>
            <person name="Kumar T.K.A."/>
            <person name="Kuo A."/>
            <person name="LaButti K."/>
            <person name="Larrondo L.F."/>
            <person name="Lindquist E."/>
            <person name="Ling A."/>
            <person name="Lombard V."/>
            <person name="Lucas S."/>
            <person name="Lundell T."/>
            <person name="Martin R."/>
            <person name="McLaughlin D.J."/>
            <person name="Morgenstern I."/>
            <person name="Morin E."/>
            <person name="Murat C."/>
            <person name="Nagy L.G."/>
            <person name="Nolan M."/>
            <person name="Ohm R.A."/>
            <person name="Patyshakuliyeva A."/>
            <person name="Rokas A."/>
            <person name="Ruiz-Duenas F.J."/>
            <person name="Sabat G."/>
            <person name="Salamov A."/>
            <person name="Samejima M."/>
            <person name="Schmutz J."/>
            <person name="Slot J.C."/>
            <person name="St John F."/>
            <person name="Stenlid J."/>
            <person name="Sun H."/>
            <person name="Sun S."/>
            <person name="Syed K."/>
            <person name="Tsang A."/>
            <person name="Wiebenga A."/>
            <person name="Young D."/>
            <person name="Pisabarro A."/>
            <person name="Eastwood D.C."/>
            <person name="Martin F."/>
            <person name="Cullen D."/>
            <person name="Grigoriev I.V."/>
            <person name="Hibbett D.S."/>
        </authorList>
    </citation>
    <scope>NUCLEOTIDE SEQUENCE [LARGE SCALE GENOMIC DNA]</scope>
    <source>
        <strain evidence="1 2">ATCC 11539</strain>
    </source>
</reference>
<gene>
    <name evidence="1" type="ORF">GLOTRDRAFT_120313</name>
</gene>
<keyword evidence="2" id="KW-1185">Reference proteome</keyword>
<organism evidence="1 2">
    <name type="scientific">Gloeophyllum trabeum (strain ATCC 11539 / FP-39264 / Madison 617)</name>
    <name type="common">Brown rot fungus</name>
    <dbReference type="NCBI Taxonomy" id="670483"/>
    <lineage>
        <taxon>Eukaryota</taxon>
        <taxon>Fungi</taxon>
        <taxon>Dikarya</taxon>
        <taxon>Basidiomycota</taxon>
        <taxon>Agaricomycotina</taxon>
        <taxon>Agaricomycetes</taxon>
        <taxon>Gloeophyllales</taxon>
        <taxon>Gloeophyllaceae</taxon>
        <taxon>Gloeophyllum</taxon>
    </lineage>
</organism>
<dbReference type="AlphaFoldDB" id="S7QBV6"/>
<dbReference type="Proteomes" id="UP000030669">
    <property type="component" value="Unassembled WGS sequence"/>
</dbReference>
<evidence type="ECO:0000313" key="2">
    <source>
        <dbReference type="Proteomes" id="UP000030669"/>
    </source>
</evidence>
<evidence type="ECO:0000313" key="1">
    <source>
        <dbReference type="EMBL" id="EPQ56827.1"/>
    </source>
</evidence>
<dbReference type="RefSeq" id="XP_007864032.1">
    <property type="nucleotide sequence ID" value="XM_007865841.1"/>
</dbReference>